<comment type="caution">
    <text evidence="2">The sequence shown here is derived from an EMBL/GenBank/DDBJ whole genome shotgun (WGS) entry which is preliminary data.</text>
</comment>
<evidence type="ECO:0000259" key="1">
    <source>
        <dbReference type="Pfam" id="PF08885"/>
    </source>
</evidence>
<gene>
    <name evidence="2" type="ORF">PAF17_19970</name>
</gene>
<dbReference type="EMBL" id="JAQBIE010000059">
    <property type="protein sequence ID" value="MDB6179717.1"/>
    <property type="molecule type" value="Genomic_DNA"/>
</dbReference>
<sequence>MIENPYKSAKDYQMWRRAVSRVEAHRIDPVVDPKFKISAEMRVGTAGSCFAQHISKQISKIGFNYFVPEDGCDLPEDVRTRRNYGVFSARYGNIYTVAQLLQLFEEAFDGRTLFETAWQRPDGQYVDPYRPQIDQDGFDSIQGVDHSRKEHLNYVKELFCKSELFIFTLGLTEAWRSKKDGAVFPLAPGVVASTFDPDVHEYHNYSASEVEETLIKFLARLKKVNPNVKVLLTVSPVPLIATYENRHVLVSTTYSKSVLRVAAQGAVDEFDWVDYFPSYEIITGSSTGGIYFEDDHREVNSKGVAHAMRCFVNNYVSGKEASSAPTTLNPSVVASFESAGDIICDEEALDTELSR</sequence>
<proteinExistence type="predicted"/>
<organism evidence="2 3">
    <name type="scientific">Paracoccus onchidii</name>
    <dbReference type="NCBI Taxonomy" id="3017813"/>
    <lineage>
        <taxon>Bacteria</taxon>
        <taxon>Pseudomonadati</taxon>
        <taxon>Pseudomonadota</taxon>
        <taxon>Alphaproteobacteria</taxon>
        <taxon>Rhodobacterales</taxon>
        <taxon>Paracoccaceae</taxon>
        <taxon>Paracoccus</taxon>
    </lineage>
</organism>
<dbReference type="Proteomes" id="UP001165641">
    <property type="component" value="Unassembled WGS sequence"/>
</dbReference>
<accession>A0ABT4ZKV5</accession>
<dbReference type="InterPro" id="IPR014982">
    <property type="entry name" value="GSCFA"/>
</dbReference>
<reference evidence="2" key="1">
    <citation type="submission" date="2022-12" db="EMBL/GenBank/DDBJ databases">
        <title>Paracoccus onchidii sp. nov., isolated from a marine invertebrate from the South China Sea.</title>
        <authorList>
            <person name="Xu S."/>
            <person name="Liu Z."/>
            <person name="Xu Y."/>
        </authorList>
    </citation>
    <scope>NUCLEOTIDE SEQUENCE</scope>
    <source>
        <strain evidence="2">Z330</strain>
    </source>
</reference>
<protein>
    <submittedName>
        <fullName evidence="2">GSCFA domain-containing protein</fullName>
    </submittedName>
</protein>
<evidence type="ECO:0000313" key="3">
    <source>
        <dbReference type="Proteomes" id="UP001165641"/>
    </source>
</evidence>
<dbReference type="Pfam" id="PF08885">
    <property type="entry name" value="GSCFA"/>
    <property type="match status" value="1"/>
</dbReference>
<keyword evidence="3" id="KW-1185">Reference proteome</keyword>
<dbReference type="RefSeq" id="WP_271890809.1">
    <property type="nucleotide sequence ID" value="NZ_JAQBIE010000059.1"/>
</dbReference>
<feature type="domain" description="GSCFA" evidence="1">
    <location>
        <begin position="43"/>
        <end position="311"/>
    </location>
</feature>
<evidence type="ECO:0000313" key="2">
    <source>
        <dbReference type="EMBL" id="MDB6179717.1"/>
    </source>
</evidence>
<name>A0ABT4ZKV5_9RHOB</name>